<comment type="subcellular location">
    <subcellularLocation>
        <location evidence="1 9">Cell inner membrane</location>
        <topology evidence="1 9">Multi-pass membrane protein</topology>
    </subcellularLocation>
</comment>
<name>A0ABV2HUX4_9HYPH</name>
<comment type="similarity">
    <text evidence="2 9">Belongs to the ABC-2 integral membrane protein family.</text>
</comment>
<dbReference type="EMBL" id="JBEPLM010000007">
    <property type="protein sequence ID" value="MET3594410.1"/>
    <property type="molecule type" value="Genomic_DNA"/>
</dbReference>
<evidence type="ECO:0000313" key="12">
    <source>
        <dbReference type="Proteomes" id="UP001549036"/>
    </source>
</evidence>
<feature type="transmembrane region" description="Helical" evidence="9">
    <location>
        <begin position="149"/>
        <end position="180"/>
    </location>
</feature>
<feature type="transmembrane region" description="Helical" evidence="9">
    <location>
        <begin position="271"/>
        <end position="292"/>
    </location>
</feature>
<keyword evidence="6 9" id="KW-0812">Transmembrane</keyword>
<proteinExistence type="inferred from homology"/>
<evidence type="ECO:0000256" key="5">
    <source>
        <dbReference type="ARBA" id="ARBA00022519"/>
    </source>
</evidence>
<feature type="transmembrane region" description="Helical" evidence="9">
    <location>
        <begin position="186"/>
        <end position="209"/>
    </location>
</feature>
<dbReference type="PROSITE" id="PS51012">
    <property type="entry name" value="ABC_TM2"/>
    <property type="match status" value="1"/>
</dbReference>
<evidence type="ECO:0000256" key="6">
    <source>
        <dbReference type="ARBA" id="ARBA00022692"/>
    </source>
</evidence>
<feature type="domain" description="ABC transmembrane type-2" evidence="10">
    <location>
        <begin position="76"/>
        <end position="295"/>
    </location>
</feature>
<accession>A0ABV2HUX4</accession>
<keyword evidence="7 9" id="KW-1133">Transmembrane helix</keyword>
<evidence type="ECO:0000256" key="2">
    <source>
        <dbReference type="ARBA" id="ARBA00007783"/>
    </source>
</evidence>
<dbReference type="Proteomes" id="UP001549036">
    <property type="component" value="Unassembled WGS sequence"/>
</dbReference>
<keyword evidence="12" id="KW-1185">Reference proteome</keyword>
<reference evidence="11 12" key="1">
    <citation type="submission" date="2024-06" db="EMBL/GenBank/DDBJ databases">
        <title>Genomic Encyclopedia of Type Strains, Phase IV (KMG-IV): sequencing the most valuable type-strain genomes for metagenomic binning, comparative biology and taxonomic classification.</title>
        <authorList>
            <person name="Goeker M."/>
        </authorList>
    </citation>
    <scope>NUCLEOTIDE SEQUENCE [LARGE SCALE GENOMIC DNA]</scope>
    <source>
        <strain evidence="11 12">DSM 29846</strain>
    </source>
</reference>
<sequence>MIALRTKVGVNGPSRKEGRATAVLVPTDLQPAAVETVIDPSRRRRLIDPSELWRYREVVFFLAWRDFKVKYRQTYLGVLWAMLQPLVAMSVFSVFFGRLVGISSNGAPYPLFVLCGLVPWNFFSRAVGSMTVSLVSNQELVSRVYFPRLIIPMSAMATCLTDMIVGLALLFAALLAFGSWPAPQVFFLPLFVLVMAASATGLGVALSAINVRFRDVAYLVPFSLQIVLFMTPVVYPGNLVPQFWRPLYSLNPMVGIVEAVRWSVLGTPADWVMISISTLSSLALLVAGLAIFSKSERAFPDLI</sequence>
<evidence type="ECO:0000256" key="3">
    <source>
        <dbReference type="ARBA" id="ARBA00022448"/>
    </source>
</evidence>
<dbReference type="InterPro" id="IPR000412">
    <property type="entry name" value="ABC_2_transport"/>
</dbReference>
<organism evidence="11 12">
    <name type="scientific">Mesorhizobium shonense</name>
    <dbReference type="NCBI Taxonomy" id="1209948"/>
    <lineage>
        <taxon>Bacteria</taxon>
        <taxon>Pseudomonadati</taxon>
        <taxon>Pseudomonadota</taxon>
        <taxon>Alphaproteobacteria</taxon>
        <taxon>Hyphomicrobiales</taxon>
        <taxon>Phyllobacteriaceae</taxon>
        <taxon>Mesorhizobium</taxon>
    </lineage>
</organism>
<gene>
    <name evidence="11" type="ORF">ABID26_003818</name>
</gene>
<comment type="caution">
    <text evidence="11">The sequence shown here is derived from an EMBL/GenBank/DDBJ whole genome shotgun (WGS) entry which is preliminary data.</text>
</comment>
<evidence type="ECO:0000256" key="4">
    <source>
        <dbReference type="ARBA" id="ARBA00022475"/>
    </source>
</evidence>
<feature type="transmembrane region" description="Helical" evidence="9">
    <location>
        <begin position="216"/>
        <end position="235"/>
    </location>
</feature>
<feature type="transmembrane region" description="Helical" evidence="9">
    <location>
        <begin position="109"/>
        <end position="128"/>
    </location>
</feature>
<evidence type="ECO:0000256" key="9">
    <source>
        <dbReference type="RuleBase" id="RU361157"/>
    </source>
</evidence>
<keyword evidence="3 9" id="KW-0813">Transport</keyword>
<evidence type="ECO:0000313" key="11">
    <source>
        <dbReference type="EMBL" id="MET3594410.1"/>
    </source>
</evidence>
<keyword evidence="8 9" id="KW-0472">Membrane</keyword>
<protein>
    <recommendedName>
        <fullName evidence="9">Transport permease protein</fullName>
    </recommendedName>
</protein>
<evidence type="ECO:0000256" key="7">
    <source>
        <dbReference type="ARBA" id="ARBA00022989"/>
    </source>
</evidence>
<dbReference type="InterPro" id="IPR047817">
    <property type="entry name" value="ABC2_TM_bact-type"/>
</dbReference>
<dbReference type="PRINTS" id="PR00164">
    <property type="entry name" value="ABC2TRNSPORT"/>
</dbReference>
<dbReference type="Pfam" id="PF01061">
    <property type="entry name" value="ABC2_membrane"/>
    <property type="match status" value="1"/>
</dbReference>
<evidence type="ECO:0000256" key="8">
    <source>
        <dbReference type="ARBA" id="ARBA00023136"/>
    </source>
</evidence>
<feature type="transmembrane region" description="Helical" evidence="9">
    <location>
        <begin position="75"/>
        <end position="97"/>
    </location>
</feature>
<evidence type="ECO:0000256" key="1">
    <source>
        <dbReference type="ARBA" id="ARBA00004429"/>
    </source>
</evidence>
<dbReference type="InterPro" id="IPR013525">
    <property type="entry name" value="ABC2_TM"/>
</dbReference>
<dbReference type="PANTHER" id="PTHR30413">
    <property type="entry name" value="INNER MEMBRANE TRANSPORT PERMEASE"/>
    <property type="match status" value="1"/>
</dbReference>
<keyword evidence="4 9" id="KW-1003">Cell membrane</keyword>
<dbReference type="PANTHER" id="PTHR30413:SF8">
    <property type="entry name" value="TRANSPORT PERMEASE PROTEIN"/>
    <property type="match status" value="1"/>
</dbReference>
<evidence type="ECO:0000259" key="10">
    <source>
        <dbReference type="PROSITE" id="PS51012"/>
    </source>
</evidence>
<keyword evidence="5" id="KW-0997">Cell inner membrane</keyword>